<comment type="similarity">
    <text evidence="2">Belongs to the Rab3-GAP catalytic subunit family.</text>
</comment>
<keyword evidence="5" id="KW-0963">Cytoplasm</keyword>
<dbReference type="GO" id="GO:0005096">
    <property type="term" value="F:GTPase activator activity"/>
    <property type="evidence" value="ECO:0007669"/>
    <property type="project" value="UniProtKB-KW"/>
</dbReference>
<evidence type="ECO:0000256" key="4">
    <source>
        <dbReference type="ARBA" id="ARBA00022468"/>
    </source>
</evidence>
<dbReference type="AlphaFoldDB" id="A0A1V9ZCC2"/>
<evidence type="ECO:0000256" key="1">
    <source>
        <dbReference type="ARBA" id="ARBA00004496"/>
    </source>
</evidence>
<evidence type="ECO:0000313" key="7">
    <source>
        <dbReference type="EMBL" id="OQR95592.1"/>
    </source>
</evidence>
<reference evidence="7 8" key="1">
    <citation type="journal article" date="2014" name="Genome Biol. Evol.">
        <title>The secreted proteins of Achlya hypogyna and Thraustotheca clavata identify the ancestral oomycete secretome and reveal gene acquisitions by horizontal gene transfer.</title>
        <authorList>
            <person name="Misner I."/>
            <person name="Blouin N."/>
            <person name="Leonard G."/>
            <person name="Richards T.A."/>
            <person name="Lane C.E."/>
        </authorList>
    </citation>
    <scope>NUCLEOTIDE SEQUENCE [LARGE SCALE GENOMIC DNA]</scope>
    <source>
        <strain evidence="7 8">ATCC 34112</strain>
    </source>
</reference>
<sequence>VERYQESVPAARAAVAIGAAIGSWVSSSNSFAALHEMVADLFTSSSKDDATNETWCQLPNVQHGVVVGQLFSRLAIMMTKQHGINLKCAMGVEFVRILRETWQAKVLLPWMGIGKDGMMDASDKDPLDGISVPPPDFRFNLLHQKLQMLNLCISRRVRSPMSRRQSEAAADILDFVDSDDEFYDTLEESPAVGVLKPLDNEFRLFDDSQCINIPKTQDPTPLTEDMAKQQQEILAKLGVSAESTLLRQHIQSASMLSDMQAFKAANPQSCLADFIRWYSPRDWIPEAAEEFDNVSSFAQGRLSERMHESNIENPTNPWHKMWAQATPMAADKQRALFDPVLEAEKIFDYLDTISPKDLFHHVLIAMLSNLSVYGSGLDNVELLPSVQNAIISLQTACEKAVGALDDEIAGIHEVTEEEHQVFIAIADDALEKVLTSLQTVEMLVAINASLSHFLPGASQDFLDSIATSTPSSSIQIDSKQDQSIVANLFWKNQGPTTAIHRNPERREYTLRCAAPRPFYSTQTNFNPIVVSRFFAQVDKKQVRYALALVDTEF</sequence>
<evidence type="ECO:0000256" key="2">
    <source>
        <dbReference type="ARBA" id="ARBA00008856"/>
    </source>
</evidence>
<dbReference type="Proteomes" id="UP000243217">
    <property type="component" value="Unassembled WGS sequence"/>
</dbReference>
<feature type="non-terminal residue" evidence="7">
    <location>
        <position position="1"/>
    </location>
</feature>
<dbReference type="Pfam" id="PF13890">
    <property type="entry name" value="Rab3-GTPase_cat"/>
    <property type="match status" value="1"/>
</dbReference>
<name>A0A1V9ZCC2_9STRA</name>
<evidence type="ECO:0000256" key="3">
    <source>
        <dbReference type="ARBA" id="ARBA00015817"/>
    </source>
</evidence>
<evidence type="ECO:0000256" key="5">
    <source>
        <dbReference type="ARBA" id="ARBA00022490"/>
    </source>
</evidence>
<dbReference type="PANTHER" id="PTHR21422:SF9">
    <property type="entry name" value="RAB3 GTPASE-ACTIVATING PROTEIN CATALYTIC SUBUNIT"/>
    <property type="match status" value="1"/>
</dbReference>
<dbReference type="GO" id="GO:0005737">
    <property type="term" value="C:cytoplasm"/>
    <property type="evidence" value="ECO:0007669"/>
    <property type="project" value="UniProtKB-SubCell"/>
</dbReference>
<dbReference type="InterPro" id="IPR026147">
    <property type="entry name" value="Rab3GAP1_conserved"/>
</dbReference>
<comment type="subcellular location">
    <subcellularLocation>
        <location evidence="1">Cytoplasm</location>
    </subcellularLocation>
</comment>
<feature type="domain" description="Rab3GAP catalytic subunit conserved" evidence="6">
    <location>
        <begin position="189"/>
        <end position="350"/>
    </location>
</feature>
<proteinExistence type="inferred from homology"/>
<protein>
    <recommendedName>
        <fullName evidence="3">Rab3 GTPase-activating protein catalytic subunit</fullName>
    </recommendedName>
</protein>
<dbReference type="PANTHER" id="PTHR21422">
    <property type="entry name" value="RAB3 GTPASE-ACTIVATING PROTEIN CATALYTIC SUBUNIT"/>
    <property type="match status" value="1"/>
</dbReference>
<dbReference type="InterPro" id="IPR045700">
    <property type="entry name" value="Rab3GAP1"/>
</dbReference>
<organism evidence="7 8">
    <name type="scientific">Thraustotheca clavata</name>
    <dbReference type="NCBI Taxonomy" id="74557"/>
    <lineage>
        <taxon>Eukaryota</taxon>
        <taxon>Sar</taxon>
        <taxon>Stramenopiles</taxon>
        <taxon>Oomycota</taxon>
        <taxon>Saprolegniomycetes</taxon>
        <taxon>Saprolegniales</taxon>
        <taxon>Achlyaceae</taxon>
        <taxon>Thraustotheca</taxon>
    </lineage>
</organism>
<dbReference type="STRING" id="74557.A0A1V9ZCC2"/>
<keyword evidence="8" id="KW-1185">Reference proteome</keyword>
<gene>
    <name evidence="7" type="ORF">THRCLA_07735</name>
</gene>
<dbReference type="EMBL" id="JNBS01002079">
    <property type="protein sequence ID" value="OQR95592.1"/>
    <property type="molecule type" value="Genomic_DNA"/>
</dbReference>
<accession>A0A1V9ZCC2</accession>
<comment type="caution">
    <text evidence="7">The sequence shown here is derived from an EMBL/GenBank/DDBJ whole genome shotgun (WGS) entry which is preliminary data.</text>
</comment>
<dbReference type="OrthoDB" id="17346at2759"/>
<evidence type="ECO:0000259" key="6">
    <source>
        <dbReference type="Pfam" id="PF13890"/>
    </source>
</evidence>
<evidence type="ECO:0000313" key="8">
    <source>
        <dbReference type="Proteomes" id="UP000243217"/>
    </source>
</evidence>
<keyword evidence="4" id="KW-0343">GTPase activation</keyword>